<organism evidence="1 2">
    <name type="scientific">Taklimakanibacter albus</name>
    <dbReference type="NCBI Taxonomy" id="2800327"/>
    <lineage>
        <taxon>Bacteria</taxon>
        <taxon>Pseudomonadati</taxon>
        <taxon>Pseudomonadota</taxon>
        <taxon>Alphaproteobacteria</taxon>
        <taxon>Hyphomicrobiales</taxon>
        <taxon>Aestuariivirgaceae</taxon>
        <taxon>Taklimakanibacter</taxon>
    </lineage>
</organism>
<reference evidence="1" key="1">
    <citation type="submission" date="2021-01" db="EMBL/GenBank/DDBJ databases">
        <authorList>
            <person name="Sun Q."/>
        </authorList>
    </citation>
    <scope>NUCLEOTIDE SEQUENCE</scope>
    <source>
        <strain evidence="1">YIM B02566</strain>
    </source>
</reference>
<dbReference type="Proteomes" id="UP000616151">
    <property type="component" value="Unassembled WGS sequence"/>
</dbReference>
<accession>A0ACC5R3D5</accession>
<name>A0ACC5R3D5_9HYPH</name>
<comment type="caution">
    <text evidence="1">The sequence shown here is derived from an EMBL/GenBank/DDBJ whole genome shotgun (WGS) entry which is preliminary data.</text>
</comment>
<gene>
    <name evidence="1" type="primary">glmU</name>
    <name evidence="1" type="ORF">JHL16_11025</name>
</gene>
<dbReference type="EC" id="2.7.7.23" evidence="1"/>
<keyword evidence="1" id="KW-0548">Nucleotidyltransferase</keyword>
<keyword evidence="2" id="KW-1185">Reference proteome</keyword>
<evidence type="ECO:0000313" key="1">
    <source>
        <dbReference type="EMBL" id="MBK1866888.1"/>
    </source>
</evidence>
<protein>
    <submittedName>
        <fullName evidence="1">Bifunctional UDP-N-acetylglucosamine diphosphorylase/glucosamine-1-phosphate N-acetyltransferase GlmU</fullName>
        <ecNumber evidence="1">2.7.7.23</ecNumber>
    </submittedName>
</protein>
<keyword evidence="1" id="KW-0808">Transferase</keyword>
<dbReference type="EMBL" id="JAENHL010000006">
    <property type="protein sequence ID" value="MBK1866888.1"/>
    <property type="molecule type" value="Genomic_DNA"/>
</dbReference>
<sequence length="455" mass="48214">MPKSQPIAVVVLAAGKGTRMRSDFPKVLHKAAGRTLLSHVLHSAAAARPQRTVVIAGPDMPEVGAEAHQVAPDAVIAIQEKRQGTAHAVGIAKDGLQGFDGTVLVLYGDVPLIRTETITALADAVSDESPLAVLGFRAANPTGYGRLIQNRSGKLVAIREELDTTVDERRIDLCNSGFIAIRAKLLWELLPRIDNNNAKHEFYLTDLVGLTVAGERQVALAECPEAEVHGVNTRAQLAQIEGLLQARYRQGAMDNGATLIDPASVFLSADTEIGKDVTIEPHVVIGPKVKIGDNVEILAFSHIEGATVSDGARIGPFARLRPGAEIGRNAHIGNFVEIKKATIGEGAKANHLTYIGDARVGARSNIGAGTITCNYDGYEKHLTEIGSDVFVGSNTALVAPVKLGDASNIAAGSVITGDVPEHALAIARGQQAVKPGWAKKYRELKKAKKEKRGKS</sequence>
<proteinExistence type="predicted"/>
<evidence type="ECO:0000313" key="2">
    <source>
        <dbReference type="Proteomes" id="UP000616151"/>
    </source>
</evidence>